<protein>
    <submittedName>
        <fullName evidence="1">Uncharacterized protein</fullName>
    </submittedName>
</protein>
<evidence type="ECO:0000313" key="2">
    <source>
        <dbReference type="Proteomes" id="UP001054945"/>
    </source>
</evidence>
<sequence length="106" mass="12215">MERTSLHEEAANMNDRASSWNEWKTVRDACPSIPGPSTLRYHLPGDNPKYSYKKNRFSASGKENYTYHTLKASTWCCSCSQTERTMHYFSGKIPRMVPGIDYSKLL</sequence>
<accession>A0AAV4XNX5</accession>
<reference evidence="1 2" key="1">
    <citation type="submission" date="2021-06" db="EMBL/GenBank/DDBJ databases">
        <title>Caerostris extrusa draft genome.</title>
        <authorList>
            <person name="Kono N."/>
            <person name="Arakawa K."/>
        </authorList>
    </citation>
    <scope>NUCLEOTIDE SEQUENCE [LARGE SCALE GENOMIC DNA]</scope>
</reference>
<dbReference type="Proteomes" id="UP001054945">
    <property type="component" value="Unassembled WGS sequence"/>
</dbReference>
<organism evidence="1 2">
    <name type="scientific">Caerostris extrusa</name>
    <name type="common">Bark spider</name>
    <name type="synonym">Caerostris bankana</name>
    <dbReference type="NCBI Taxonomy" id="172846"/>
    <lineage>
        <taxon>Eukaryota</taxon>
        <taxon>Metazoa</taxon>
        <taxon>Ecdysozoa</taxon>
        <taxon>Arthropoda</taxon>
        <taxon>Chelicerata</taxon>
        <taxon>Arachnida</taxon>
        <taxon>Araneae</taxon>
        <taxon>Araneomorphae</taxon>
        <taxon>Entelegynae</taxon>
        <taxon>Araneoidea</taxon>
        <taxon>Araneidae</taxon>
        <taxon>Caerostris</taxon>
    </lineage>
</organism>
<dbReference type="AlphaFoldDB" id="A0AAV4XNX5"/>
<comment type="caution">
    <text evidence="1">The sequence shown here is derived from an EMBL/GenBank/DDBJ whole genome shotgun (WGS) entry which is preliminary data.</text>
</comment>
<gene>
    <name evidence="1" type="ORF">CEXT_778681</name>
</gene>
<keyword evidence="2" id="KW-1185">Reference proteome</keyword>
<name>A0AAV4XNX5_CAEEX</name>
<dbReference type="EMBL" id="BPLR01000557">
    <property type="protein sequence ID" value="GIY95640.1"/>
    <property type="molecule type" value="Genomic_DNA"/>
</dbReference>
<proteinExistence type="predicted"/>
<evidence type="ECO:0000313" key="1">
    <source>
        <dbReference type="EMBL" id="GIY95640.1"/>
    </source>
</evidence>